<dbReference type="Proteomes" id="UP000198702">
    <property type="component" value="Unassembled WGS sequence"/>
</dbReference>
<dbReference type="RefSeq" id="WP_424960594.1">
    <property type="nucleotide sequence ID" value="NZ_FOQZ01000004.1"/>
</dbReference>
<dbReference type="InterPro" id="IPR055151">
    <property type="entry name" value="GH113"/>
</dbReference>
<dbReference type="Pfam" id="PF22612">
    <property type="entry name" value="GH113"/>
    <property type="match status" value="1"/>
</dbReference>
<evidence type="ECO:0008006" key="3">
    <source>
        <dbReference type="Google" id="ProtNLM"/>
    </source>
</evidence>
<sequence length="320" mass="35594">MNGGADLGAPICGMTWGWVGVRGTWATPSAAASMSAMAEHSVTWTALAYAAMQATAFSTVIDRELQPTVTDEEITWAIREAHRLGMKVCLKPVVNVADGTWRAHIGFFDWDVPNEPSWTQWFASYRTFILDAARLAQDEQCAMLCIGCEMVRADGQEAHWRALIADVREIYSGIVTYNCDKYQEDHVTWWDAVDVISSSGYYPVDQWERQLDRIAPVVQAAGKPFFFMEAGCPSRVGSAMLPNDWALPGAPSGSEQLAYYRVMFDACAAREWVGGFMLWDWPAELYGLADAETNDDYCPYGKPAGAWLRERYAAMTEGAK</sequence>
<comment type="caution">
    <text evidence="1">The sequence shown here is derived from an EMBL/GenBank/DDBJ whole genome shotgun (WGS) entry which is preliminary data.</text>
</comment>
<dbReference type="InterPro" id="IPR017853">
    <property type="entry name" value="GH"/>
</dbReference>
<protein>
    <recommendedName>
        <fullName evidence="3">1,4-beta-xylanase</fullName>
    </recommendedName>
</protein>
<name>A0A7Z7D324_9MICO</name>
<dbReference type="Gene3D" id="3.20.20.80">
    <property type="entry name" value="Glycosidases"/>
    <property type="match status" value="1"/>
</dbReference>
<evidence type="ECO:0000313" key="1">
    <source>
        <dbReference type="EMBL" id="SFI66343.1"/>
    </source>
</evidence>
<evidence type="ECO:0000313" key="2">
    <source>
        <dbReference type="Proteomes" id="UP000198702"/>
    </source>
</evidence>
<dbReference type="SUPFAM" id="SSF51445">
    <property type="entry name" value="(Trans)glycosidases"/>
    <property type="match status" value="1"/>
</dbReference>
<accession>A0A7Z7D324</accession>
<proteinExistence type="predicted"/>
<dbReference type="AlphaFoldDB" id="A0A7Z7D324"/>
<dbReference type="EMBL" id="FOQZ01000004">
    <property type="protein sequence ID" value="SFI66343.1"/>
    <property type="molecule type" value="Genomic_DNA"/>
</dbReference>
<reference evidence="1 2" key="1">
    <citation type="submission" date="2016-10" db="EMBL/GenBank/DDBJ databases">
        <authorList>
            <person name="Varghese N."/>
            <person name="Submissions S."/>
        </authorList>
    </citation>
    <scope>NUCLEOTIDE SEQUENCE [LARGE SCALE GENOMIC DNA]</scope>
    <source>
        <strain evidence="1 2">UNC380MFSha3.1</strain>
    </source>
</reference>
<gene>
    <name evidence="1" type="ORF">SAMN04487751_2570</name>
</gene>
<organism evidence="1 2">
    <name type="scientific">Microbacterium saccharophilum</name>
    <dbReference type="NCBI Taxonomy" id="1213358"/>
    <lineage>
        <taxon>Bacteria</taxon>
        <taxon>Bacillati</taxon>
        <taxon>Actinomycetota</taxon>
        <taxon>Actinomycetes</taxon>
        <taxon>Micrococcales</taxon>
        <taxon>Microbacteriaceae</taxon>
        <taxon>Microbacterium</taxon>
    </lineage>
</organism>